<dbReference type="PANTHER" id="PTHR30026:SF20">
    <property type="entry name" value="OUTER MEMBRANE PROTEIN TOLC"/>
    <property type="match status" value="1"/>
</dbReference>
<evidence type="ECO:0000256" key="2">
    <source>
        <dbReference type="ARBA" id="ARBA00007613"/>
    </source>
</evidence>
<feature type="coiled-coil region" evidence="8">
    <location>
        <begin position="98"/>
        <end position="157"/>
    </location>
</feature>
<dbReference type="RefSeq" id="WP_046996273.1">
    <property type="nucleotide sequence ID" value="NZ_JAIQ01000059.1"/>
</dbReference>
<proteinExistence type="inferred from homology"/>
<dbReference type="GO" id="GO:0015288">
    <property type="term" value="F:porin activity"/>
    <property type="evidence" value="ECO:0007669"/>
    <property type="project" value="TreeGrafter"/>
</dbReference>
<organism evidence="9 10">
    <name type="scientific">Aliarcobacter butzleri L348</name>
    <dbReference type="NCBI Taxonomy" id="1447256"/>
    <lineage>
        <taxon>Bacteria</taxon>
        <taxon>Pseudomonadati</taxon>
        <taxon>Campylobacterota</taxon>
        <taxon>Epsilonproteobacteria</taxon>
        <taxon>Campylobacterales</taxon>
        <taxon>Arcobacteraceae</taxon>
        <taxon>Aliarcobacter</taxon>
    </lineage>
</organism>
<evidence type="ECO:0000256" key="6">
    <source>
        <dbReference type="ARBA" id="ARBA00023136"/>
    </source>
</evidence>
<dbReference type="InterPro" id="IPR003423">
    <property type="entry name" value="OMP_efflux"/>
</dbReference>
<dbReference type="AlphaFoldDB" id="A0A0G9K7F4"/>
<dbReference type="Gene3D" id="1.20.1600.10">
    <property type="entry name" value="Outer membrane efflux proteins (OEP)"/>
    <property type="match status" value="1"/>
</dbReference>
<evidence type="ECO:0000256" key="8">
    <source>
        <dbReference type="SAM" id="Coils"/>
    </source>
</evidence>
<evidence type="ECO:0000256" key="1">
    <source>
        <dbReference type="ARBA" id="ARBA00004442"/>
    </source>
</evidence>
<dbReference type="GO" id="GO:0009279">
    <property type="term" value="C:cell outer membrane"/>
    <property type="evidence" value="ECO:0007669"/>
    <property type="project" value="UniProtKB-SubCell"/>
</dbReference>
<evidence type="ECO:0000256" key="3">
    <source>
        <dbReference type="ARBA" id="ARBA00022448"/>
    </source>
</evidence>
<keyword evidence="4" id="KW-1134">Transmembrane beta strand</keyword>
<comment type="subcellular location">
    <subcellularLocation>
        <location evidence="1">Cell outer membrane</location>
    </subcellularLocation>
</comment>
<dbReference type="SUPFAM" id="SSF56954">
    <property type="entry name" value="Outer membrane efflux proteins (OEP)"/>
    <property type="match status" value="1"/>
</dbReference>
<dbReference type="GO" id="GO:0015562">
    <property type="term" value="F:efflux transmembrane transporter activity"/>
    <property type="evidence" value="ECO:0007669"/>
    <property type="project" value="InterPro"/>
</dbReference>
<comment type="similarity">
    <text evidence="2">Belongs to the outer membrane factor (OMF) (TC 1.B.17) family.</text>
</comment>
<accession>A0A0G9K7F4</accession>
<dbReference type="Pfam" id="PF02321">
    <property type="entry name" value="OEP"/>
    <property type="match status" value="2"/>
</dbReference>
<sequence length="411" mass="46809">MKKILFIFFVPLFLYSQSLEELVNLAIQNRLVESSKQKLDALKDEYRSVKGGYLPKLDLGAGYSLTDDERPNVAHKSGNVYGSVNYNLYDGGKKYDIYDSYESSIKSNEKSVDALKNDISLTVITYYFNYLSYIAQKDAKLKEIEQLDAQMERLSRYFKAGTTTEDEVQKIISNVEAAKVELKEIDLNIITILHNLEYITGTKVDITAGSNVNELQDVKEESARFDIQSLEYDTQTSLSNAKAEKSGYLPTITLDNTFTYYDKEYNHANNDLGNDVDHQNIASANLKWNIFSFGETKYKYEAKFKEYLASKLNLEYEKNKANVDLQLSLKAYEIAKAKIASTEASLKAADSAYTIIKSKYENGLVDNVAFLQSLSEKFDALSRYRASLNDIEIKRANVIYQSGEKLEEYIK</sequence>
<keyword evidence="7" id="KW-0998">Cell outer membrane</keyword>
<name>A0A0G9K7F4_9BACT</name>
<evidence type="ECO:0000313" key="9">
    <source>
        <dbReference type="EMBL" id="KLE01695.1"/>
    </source>
</evidence>
<reference evidence="9 10" key="1">
    <citation type="submission" date="2014-01" db="EMBL/GenBank/DDBJ databases">
        <title>Development of a Comparative Genomic Fingerprinting Assay for High Resolution Genotyping of Arcobacter butzleri.</title>
        <authorList>
            <person name="Webb A.L."/>
            <person name="Inglis G.D."/>
            <person name="Kruczkiewicz P."/>
            <person name="Selinger L.B."/>
            <person name="Taboada E.N."/>
        </authorList>
    </citation>
    <scope>NUCLEOTIDE SEQUENCE [LARGE SCALE GENOMIC DNA]</scope>
    <source>
        <strain evidence="9 10">L348</strain>
    </source>
</reference>
<dbReference type="GO" id="GO:1990281">
    <property type="term" value="C:efflux pump complex"/>
    <property type="evidence" value="ECO:0007669"/>
    <property type="project" value="TreeGrafter"/>
</dbReference>
<comment type="caution">
    <text evidence="9">The sequence shown here is derived from an EMBL/GenBank/DDBJ whole genome shotgun (WGS) entry which is preliminary data.</text>
</comment>
<keyword evidence="8" id="KW-0175">Coiled coil</keyword>
<evidence type="ECO:0000313" key="10">
    <source>
        <dbReference type="Proteomes" id="UP000035514"/>
    </source>
</evidence>
<dbReference type="EMBL" id="JAIQ01000059">
    <property type="protein sequence ID" value="KLE01695.1"/>
    <property type="molecule type" value="Genomic_DNA"/>
</dbReference>
<dbReference type="InterPro" id="IPR051906">
    <property type="entry name" value="TolC-like"/>
</dbReference>
<protein>
    <submittedName>
        <fullName evidence="9">Transporter</fullName>
    </submittedName>
</protein>
<evidence type="ECO:0000256" key="4">
    <source>
        <dbReference type="ARBA" id="ARBA00022452"/>
    </source>
</evidence>
<dbReference type="Proteomes" id="UP000035514">
    <property type="component" value="Unassembled WGS sequence"/>
</dbReference>
<evidence type="ECO:0000256" key="5">
    <source>
        <dbReference type="ARBA" id="ARBA00022692"/>
    </source>
</evidence>
<dbReference type="PANTHER" id="PTHR30026">
    <property type="entry name" value="OUTER MEMBRANE PROTEIN TOLC"/>
    <property type="match status" value="1"/>
</dbReference>
<keyword evidence="6" id="KW-0472">Membrane</keyword>
<evidence type="ECO:0000256" key="7">
    <source>
        <dbReference type="ARBA" id="ARBA00023237"/>
    </source>
</evidence>
<keyword evidence="3" id="KW-0813">Transport</keyword>
<dbReference type="PATRIC" id="fig|1447256.3.peg.500"/>
<gene>
    <name evidence="9" type="ORF">AA20_02615</name>
</gene>
<keyword evidence="5" id="KW-0812">Transmembrane</keyword>